<accession>A0A2T9YHT9</accession>
<reference evidence="2 3" key="1">
    <citation type="journal article" date="2018" name="MBio">
        <title>Comparative Genomics Reveals the Core Gene Toolbox for the Fungus-Insect Symbiosis.</title>
        <authorList>
            <person name="Wang Y."/>
            <person name="Stata M."/>
            <person name="Wang W."/>
            <person name="Stajich J.E."/>
            <person name="White M.M."/>
            <person name="Moncalvo J.M."/>
        </authorList>
    </citation>
    <scope>NUCLEOTIDE SEQUENCE [LARGE SCALE GENOMIC DNA]</scope>
    <source>
        <strain evidence="2 3">SWE-8-4</strain>
    </source>
</reference>
<feature type="domain" description="CobW/HypB/UreG nucleotide-binding" evidence="1">
    <location>
        <begin position="13"/>
        <end position="184"/>
    </location>
</feature>
<dbReference type="InterPro" id="IPR051316">
    <property type="entry name" value="Zinc-reg_GTPase_activator"/>
</dbReference>
<dbReference type="SUPFAM" id="SSF52540">
    <property type="entry name" value="P-loop containing nucleoside triphosphate hydrolases"/>
    <property type="match status" value="1"/>
</dbReference>
<proteinExistence type="predicted"/>
<evidence type="ECO:0000259" key="1">
    <source>
        <dbReference type="Pfam" id="PF02492"/>
    </source>
</evidence>
<dbReference type="OrthoDB" id="272672at2759"/>
<keyword evidence="3" id="KW-1185">Reference proteome</keyword>
<evidence type="ECO:0000313" key="2">
    <source>
        <dbReference type="EMBL" id="PVU91869.1"/>
    </source>
</evidence>
<dbReference type="PANTHER" id="PTHR13748">
    <property type="entry name" value="COBW-RELATED"/>
    <property type="match status" value="1"/>
</dbReference>
<organism evidence="2 3">
    <name type="scientific">Smittium simulii</name>
    <dbReference type="NCBI Taxonomy" id="133385"/>
    <lineage>
        <taxon>Eukaryota</taxon>
        <taxon>Fungi</taxon>
        <taxon>Fungi incertae sedis</taxon>
        <taxon>Zoopagomycota</taxon>
        <taxon>Kickxellomycotina</taxon>
        <taxon>Harpellomycetes</taxon>
        <taxon>Harpellales</taxon>
        <taxon>Legeriomycetaceae</taxon>
        <taxon>Smittium</taxon>
    </lineage>
</organism>
<sequence length="397" mass="45104">MSTLDKSTPEITPITVFTGFLGSGKTTLILKIVKQLPKNYKVALLKNEFGDVETDSALAQESSLQVTEMNNGCLCCVLIGQMKNALIEIKEKYAPDRIIVETSGSAFPAPIAWQIRQMKDDLFELDSIMTVIDCENFMGYEDTSFTAKLQAQYTDLILLNKVDELSERQIDLVIDHVDELNTDTPKIKVFKDKPIPIDLVFGIDTQLFQIINGDITFPDNTEPYTDHHDTDHHSKEIDVIQVHVLKDSPKIETDDSNQSKDNLIPLQKNDGYYYNDLKKFFQLLPPEDVYRLKGVVKLLDKRLDLLNCPELICPEKSDSSINDTETSTTCNDSNLYIVNFAYKRFTLTRVTKQNLLDTLSNNICKLVIMGVNLRMYQKIIIDSLNLRPSQISATWAE</sequence>
<evidence type="ECO:0000313" key="3">
    <source>
        <dbReference type="Proteomes" id="UP000245383"/>
    </source>
</evidence>
<dbReference type="PANTHER" id="PTHR13748:SF62">
    <property type="entry name" value="COBW DOMAIN-CONTAINING PROTEIN"/>
    <property type="match status" value="1"/>
</dbReference>
<dbReference type="InterPro" id="IPR027417">
    <property type="entry name" value="P-loop_NTPase"/>
</dbReference>
<dbReference type="Proteomes" id="UP000245383">
    <property type="component" value="Unassembled WGS sequence"/>
</dbReference>
<dbReference type="GO" id="GO:0005737">
    <property type="term" value="C:cytoplasm"/>
    <property type="evidence" value="ECO:0007669"/>
    <property type="project" value="TreeGrafter"/>
</dbReference>
<protein>
    <recommendedName>
        <fullName evidence="1">CobW/HypB/UreG nucleotide-binding domain-containing protein</fullName>
    </recommendedName>
</protein>
<dbReference type="Pfam" id="PF02492">
    <property type="entry name" value="cobW"/>
    <property type="match status" value="1"/>
</dbReference>
<comment type="caution">
    <text evidence="2">The sequence shown here is derived from an EMBL/GenBank/DDBJ whole genome shotgun (WGS) entry which is preliminary data.</text>
</comment>
<name>A0A2T9YHT9_9FUNG</name>
<dbReference type="CDD" id="cd03112">
    <property type="entry name" value="CobW-like"/>
    <property type="match status" value="1"/>
</dbReference>
<dbReference type="InterPro" id="IPR003495">
    <property type="entry name" value="CobW/HypB/UreG_nucleotide-bd"/>
</dbReference>
<gene>
    <name evidence="2" type="ORF">BB561_004161</name>
</gene>
<dbReference type="EMBL" id="MBFR01000182">
    <property type="protein sequence ID" value="PVU91869.1"/>
    <property type="molecule type" value="Genomic_DNA"/>
</dbReference>
<dbReference type="Gene3D" id="3.40.50.300">
    <property type="entry name" value="P-loop containing nucleotide triphosphate hydrolases"/>
    <property type="match status" value="1"/>
</dbReference>
<dbReference type="STRING" id="133385.A0A2T9YHT9"/>
<dbReference type="AlphaFoldDB" id="A0A2T9YHT9"/>